<dbReference type="RefSeq" id="WP_122205028.1">
    <property type="nucleotide sequence ID" value="NZ_JBBNNE010000025.1"/>
</dbReference>
<evidence type="ECO:0000313" key="3">
    <source>
        <dbReference type="Proteomes" id="UP000286260"/>
    </source>
</evidence>
<dbReference type="SUPFAM" id="SSF160925">
    <property type="entry name" value="PG1388-like"/>
    <property type="match status" value="1"/>
</dbReference>
<reference evidence="2 3" key="1">
    <citation type="submission" date="2018-08" db="EMBL/GenBank/DDBJ databases">
        <title>A genome reference for cultivated species of the human gut microbiota.</title>
        <authorList>
            <person name="Zou Y."/>
            <person name="Xue W."/>
            <person name="Luo G."/>
        </authorList>
    </citation>
    <scope>NUCLEOTIDE SEQUENCE [LARGE SCALE GENOMIC DNA]</scope>
    <source>
        <strain evidence="2 3">AM34-17</strain>
    </source>
</reference>
<protein>
    <submittedName>
        <fullName evidence="2">DUF3256 family protein</fullName>
    </submittedName>
</protein>
<dbReference type="AlphaFoldDB" id="A0A3R6FLM7"/>
<evidence type="ECO:0000256" key="1">
    <source>
        <dbReference type="SAM" id="SignalP"/>
    </source>
</evidence>
<accession>A0A3R6FLM7</accession>
<name>A0A3R6FLM7_9BACT</name>
<feature type="chain" id="PRO_5018651402" evidence="1">
    <location>
        <begin position="20"/>
        <end position="210"/>
    </location>
</feature>
<dbReference type="EMBL" id="QSII01000034">
    <property type="protein sequence ID" value="RHC79871.1"/>
    <property type="molecule type" value="Genomic_DNA"/>
</dbReference>
<gene>
    <name evidence="2" type="ORF">DW828_18185</name>
</gene>
<feature type="signal peptide" evidence="1">
    <location>
        <begin position="1"/>
        <end position="19"/>
    </location>
</feature>
<evidence type="ECO:0000313" key="2">
    <source>
        <dbReference type="EMBL" id="RHC79871.1"/>
    </source>
</evidence>
<comment type="caution">
    <text evidence="2">The sequence shown here is derived from an EMBL/GenBank/DDBJ whole genome shotgun (WGS) entry which is preliminary data.</text>
</comment>
<sequence>MKRLFLSILLCVFVWGMKAQEMDAVFVAMPDQYVPQLENAWRKDLIDLYNSGKEAKLKNTMNGFSTLKKLTDDYLLLQVTERSTVEMKLLPLVNDTYVVCMITTVYGPVPDSQVEFFTTDWKPLDSADLYTPVPVEWFIKDDADKNRTAFIEATARLDVDLRKYSLSPDDQTLTVEYTTPQYLTETERKQVEPFLKNTPKVYTWEKFHFK</sequence>
<dbReference type="InterPro" id="IPR021670">
    <property type="entry name" value="DUF3256"/>
</dbReference>
<dbReference type="Pfam" id="PF11644">
    <property type="entry name" value="DUF3256"/>
    <property type="match status" value="1"/>
</dbReference>
<proteinExistence type="predicted"/>
<dbReference type="Proteomes" id="UP000286260">
    <property type="component" value="Unassembled WGS sequence"/>
</dbReference>
<organism evidence="2 3">
    <name type="scientific">Parabacteroides merdae</name>
    <dbReference type="NCBI Taxonomy" id="46503"/>
    <lineage>
        <taxon>Bacteria</taxon>
        <taxon>Pseudomonadati</taxon>
        <taxon>Bacteroidota</taxon>
        <taxon>Bacteroidia</taxon>
        <taxon>Bacteroidales</taxon>
        <taxon>Tannerellaceae</taxon>
        <taxon>Parabacteroides</taxon>
    </lineage>
</organism>
<keyword evidence="1" id="KW-0732">Signal</keyword>